<proteinExistence type="inferred from homology"/>
<dbReference type="CDD" id="cd06662">
    <property type="entry name" value="SURF1"/>
    <property type="match status" value="1"/>
</dbReference>
<dbReference type="AlphaFoldDB" id="A0A323URL0"/>
<protein>
    <recommendedName>
        <fullName evidence="6">SURF1-like protein</fullName>
    </recommendedName>
</protein>
<evidence type="ECO:0000256" key="3">
    <source>
        <dbReference type="ARBA" id="ARBA00022692"/>
    </source>
</evidence>
<sequence>MRRLMRSLPWIAGVALAFAGLQLGDWQMRRADEKRAVQAQIDSRAQLPAILAPADAMPSEWQAVRAQGVWLESKARLIDNRTHRGQAGYHLVMPLRLEDGSGVVLVNRGWVAAGDRRVLPQWSTPEGVVTVEGRVRHPARETFMLAADVGSADTMVWQQIDLMRHRILIREAGAEGPLADWVLEQTSAQADGLVRDWPQPAAGVDRHLAYAFQWYALAALMLILTAWHGWRRFFRRHHDHPSARRFVRG</sequence>
<evidence type="ECO:0000256" key="1">
    <source>
        <dbReference type="ARBA" id="ARBA00004370"/>
    </source>
</evidence>
<dbReference type="Proteomes" id="UP000248259">
    <property type="component" value="Unassembled WGS sequence"/>
</dbReference>
<keyword evidence="3 6" id="KW-0812">Transmembrane</keyword>
<accession>A0A323URL0</accession>
<comment type="similarity">
    <text evidence="2 6">Belongs to the SURF1 family.</text>
</comment>
<keyword evidence="6" id="KW-1003">Cell membrane</keyword>
<keyword evidence="5 6" id="KW-0472">Membrane</keyword>
<keyword evidence="8" id="KW-1185">Reference proteome</keyword>
<evidence type="ECO:0000256" key="6">
    <source>
        <dbReference type="RuleBase" id="RU363076"/>
    </source>
</evidence>
<reference evidence="7 8" key="1">
    <citation type="submission" date="2018-06" db="EMBL/GenBank/DDBJ databases">
        <title>Azoarcus communis strain SWub3 genome.</title>
        <authorList>
            <person name="Zorraquino Salvo V."/>
            <person name="Toubiana D."/>
            <person name="Blumwald E."/>
        </authorList>
    </citation>
    <scope>NUCLEOTIDE SEQUENCE [LARGE SCALE GENOMIC DNA]</scope>
    <source>
        <strain evidence="7 8">SWub3</strain>
    </source>
</reference>
<dbReference type="InterPro" id="IPR002994">
    <property type="entry name" value="Surf1/Shy1"/>
</dbReference>
<keyword evidence="4 6" id="KW-1133">Transmembrane helix</keyword>
<dbReference type="InterPro" id="IPR045214">
    <property type="entry name" value="Surf1/Surf4"/>
</dbReference>
<feature type="transmembrane region" description="Helical" evidence="6">
    <location>
        <begin position="208"/>
        <end position="227"/>
    </location>
</feature>
<dbReference type="PROSITE" id="PS50895">
    <property type="entry name" value="SURF1"/>
    <property type="match status" value="1"/>
</dbReference>
<dbReference type="PANTHER" id="PTHR23427:SF2">
    <property type="entry name" value="SURFEIT LOCUS PROTEIN 1"/>
    <property type="match status" value="1"/>
</dbReference>
<dbReference type="RefSeq" id="WP_110526628.1">
    <property type="nucleotide sequence ID" value="NZ_QKOE01000012.1"/>
</dbReference>
<evidence type="ECO:0000256" key="2">
    <source>
        <dbReference type="ARBA" id="ARBA00007165"/>
    </source>
</evidence>
<organism evidence="7 8">
    <name type="scientific">Parazoarcus communis SWub3 = DSM 12120</name>
    <dbReference type="NCBI Taxonomy" id="1121029"/>
    <lineage>
        <taxon>Bacteria</taxon>
        <taxon>Pseudomonadati</taxon>
        <taxon>Pseudomonadota</taxon>
        <taxon>Betaproteobacteria</taxon>
        <taxon>Rhodocyclales</taxon>
        <taxon>Zoogloeaceae</taxon>
        <taxon>Parazoarcus</taxon>
    </lineage>
</organism>
<evidence type="ECO:0000256" key="4">
    <source>
        <dbReference type="ARBA" id="ARBA00022989"/>
    </source>
</evidence>
<evidence type="ECO:0000313" key="8">
    <source>
        <dbReference type="Proteomes" id="UP000248259"/>
    </source>
</evidence>
<evidence type="ECO:0000313" key="7">
    <source>
        <dbReference type="EMBL" id="PZA15662.1"/>
    </source>
</evidence>
<dbReference type="Pfam" id="PF02104">
    <property type="entry name" value="SURF1"/>
    <property type="match status" value="1"/>
</dbReference>
<evidence type="ECO:0000256" key="5">
    <source>
        <dbReference type="ARBA" id="ARBA00023136"/>
    </source>
</evidence>
<dbReference type="PANTHER" id="PTHR23427">
    <property type="entry name" value="SURFEIT LOCUS PROTEIN"/>
    <property type="match status" value="1"/>
</dbReference>
<comment type="subcellular location">
    <subcellularLocation>
        <location evidence="6">Cell membrane</location>
        <topology evidence="6">Multi-pass membrane protein</topology>
    </subcellularLocation>
    <subcellularLocation>
        <location evidence="1">Membrane</location>
    </subcellularLocation>
</comment>
<dbReference type="OrthoDB" id="9789940at2"/>
<comment type="caution">
    <text evidence="7">The sequence shown here is derived from an EMBL/GenBank/DDBJ whole genome shotgun (WGS) entry which is preliminary data.</text>
</comment>
<comment type="caution">
    <text evidence="6">Lacks conserved residue(s) required for the propagation of feature annotation.</text>
</comment>
<dbReference type="GO" id="GO:0005886">
    <property type="term" value="C:plasma membrane"/>
    <property type="evidence" value="ECO:0007669"/>
    <property type="project" value="UniProtKB-SubCell"/>
</dbReference>
<dbReference type="EMBL" id="QKOE01000012">
    <property type="protein sequence ID" value="PZA15662.1"/>
    <property type="molecule type" value="Genomic_DNA"/>
</dbReference>
<name>A0A323URL0_9RHOO</name>
<gene>
    <name evidence="7" type="ORF">DNK49_15770</name>
</gene>